<dbReference type="AlphaFoldDB" id="A0A0S4XPL4"/>
<dbReference type="InterPro" id="IPR035093">
    <property type="entry name" value="RelE/ParE_toxin_dom_sf"/>
</dbReference>
<dbReference type="PANTHER" id="PTHR38813:SF1">
    <property type="entry name" value="TOXIN RELE1-RELATED"/>
    <property type="match status" value="1"/>
</dbReference>
<organism evidence="2">
    <name type="scientific">Sulfurovum sp. enrichment culture clone C5</name>
    <dbReference type="NCBI Taxonomy" id="497650"/>
    <lineage>
        <taxon>Bacteria</taxon>
        <taxon>Pseudomonadati</taxon>
        <taxon>Campylobacterota</taxon>
        <taxon>Epsilonproteobacteria</taxon>
        <taxon>Campylobacterales</taxon>
        <taxon>Sulfurovaceae</taxon>
        <taxon>Sulfurovum</taxon>
        <taxon>environmental samples</taxon>
    </lineage>
</organism>
<evidence type="ECO:0000256" key="1">
    <source>
        <dbReference type="ARBA" id="ARBA00022649"/>
    </source>
</evidence>
<keyword evidence="1" id="KW-1277">Toxin-antitoxin system</keyword>
<dbReference type="InterPro" id="IPR052747">
    <property type="entry name" value="TA_system_RelE_toxin"/>
</dbReference>
<dbReference type="PANTHER" id="PTHR38813">
    <property type="match status" value="1"/>
</dbReference>
<dbReference type="InterPro" id="IPR007712">
    <property type="entry name" value="RelE/ParE_toxin"/>
</dbReference>
<sequence length="87" mass="10611">MFEIAETKNFQKIKSKLEPKLYQKILNNVYPQIKSNPFYGTNIKKLKGEFEGYYRYRVGDYRLFYIIENEKILVIVTDFRHRQSSYD</sequence>
<dbReference type="Pfam" id="PF05016">
    <property type="entry name" value="ParE_toxin"/>
    <property type="match status" value="1"/>
</dbReference>
<name>A0A0S4XPL4_9BACT</name>
<protein>
    <submittedName>
        <fullName evidence="2">Putative addiction module toxin, RelE/StbE family</fullName>
    </submittedName>
</protein>
<evidence type="ECO:0000313" key="2">
    <source>
        <dbReference type="EMBL" id="CUV66282.1"/>
    </source>
</evidence>
<reference evidence="2" key="1">
    <citation type="submission" date="2015-11" db="EMBL/GenBank/DDBJ databases">
        <authorList>
            <person name="Zhang Y."/>
            <person name="Guo Z."/>
        </authorList>
    </citation>
    <scope>NUCLEOTIDE SEQUENCE</scope>
    <source>
        <strain evidence="2">BN30871</strain>
    </source>
</reference>
<dbReference type="EMBL" id="FAXN01000075">
    <property type="protein sequence ID" value="CUV66282.1"/>
    <property type="molecule type" value="Genomic_DNA"/>
</dbReference>
<gene>
    <name evidence="2" type="ORF">BN3087_710012</name>
</gene>
<dbReference type="NCBIfam" id="TIGR02385">
    <property type="entry name" value="RelE_StbE"/>
    <property type="match status" value="1"/>
</dbReference>
<dbReference type="Gene3D" id="3.30.2310.20">
    <property type="entry name" value="RelE-like"/>
    <property type="match status" value="1"/>
</dbReference>
<accession>A0A0S4XPL4</accession>
<dbReference type="SUPFAM" id="SSF143011">
    <property type="entry name" value="RelE-like"/>
    <property type="match status" value="1"/>
</dbReference>
<proteinExistence type="predicted"/>